<evidence type="ECO:0000313" key="4">
    <source>
        <dbReference type="Proteomes" id="UP000242765"/>
    </source>
</evidence>
<evidence type="ECO:0000259" key="2">
    <source>
        <dbReference type="PROSITE" id="PS51192"/>
    </source>
</evidence>
<dbReference type="RefSeq" id="WP_086203607.1">
    <property type="nucleotide sequence ID" value="NZ_NEGB01000004.1"/>
</dbReference>
<dbReference type="Gene3D" id="3.40.50.300">
    <property type="entry name" value="P-loop containing nucleotide triphosphate hydrolases"/>
    <property type="match status" value="2"/>
</dbReference>
<dbReference type="STRING" id="1977882.B9T28_08785"/>
<name>A0A1Y3CIW7_9GAMM</name>
<dbReference type="Pfam" id="PF13643">
    <property type="entry name" value="DUF4145"/>
    <property type="match status" value="1"/>
</dbReference>
<evidence type="ECO:0000256" key="1">
    <source>
        <dbReference type="SAM" id="Coils"/>
    </source>
</evidence>
<dbReference type="InterPro" id="IPR006935">
    <property type="entry name" value="Helicase/UvrB_N"/>
</dbReference>
<dbReference type="GO" id="GO:0003677">
    <property type="term" value="F:DNA binding"/>
    <property type="evidence" value="ECO:0007669"/>
    <property type="project" value="InterPro"/>
</dbReference>
<dbReference type="GO" id="GO:0004519">
    <property type="term" value="F:endonuclease activity"/>
    <property type="evidence" value="ECO:0007669"/>
    <property type="project" value="UniProtKB-KW"/>
</dbReference>
<dbReference type="Pfam" id="PF04851">
    <property type="entry name" value="ResIII"/>
    <property type="match status" value="1"/>
</dbReference>
<dbReference type="CDD" id="cd18799">
    <property type="entry name" value="SF2_C_EcoAI-like"/>
    <property type="match status" value="1"/>
</dbReference>
<protein>
    <submittedName>
        <fullName evidence="3">Restriction endonuclease subunit R</fullName>
    </submittedName>
</protein>
<dbReference type="OrthoDB" id="9804086at2"/>
<dbReference type="GO" id="GO:0005829">
    <property type="term" value="C:cytosol"/>
    <property type="evidence" value="ECO:0007669"/>
    <property type="project" value="TreeGrafter"/>
</dbReference>
<dbReference type="InterPro" id="IPR001650">
    <property type="entry name" value="Helicase_C-like"/>
</dbReference>
<feature type="domain" description="Helicase ATP-binding" evidence="2">
    <location>
        <begin position="387"/>
        <end position="546"/>
    </location>
</feature>
<dbReference type="InterPro" id="IPR050742">
    <property type="entry name" value="Helicase_Restrict-Modif_Enz"/>
</dbReference>
<gene>
    <name evidence="3" type="ORF">B9T28_08785</name>
</gene>
<dbReference type="PANTHER" id="PTHR47396">
    <property type="entry name" value="TYPE I RESTRICTION ENZYME ECOKI R PROTEIN"/>
    <property type="match status" value="1"/>
</dbReference>
<dbReference type="GO" id="GO:0016787">
    <property type="term" value="F:hydrolase activity"/>
    <property type="evidence" value="ECO:0007669"/>
    <property type="project" value="InterPro"/>
</dbReference>
<evidence type="ECO:0000313" key="3">
    <source>
        <dbReference type="EMBL" id="OTG65544.1"/>
    </source>
</evidence>
<dbReference type="PROSITE" id="PS51192">
    <property type="entry name" value="HELICASE_ATP_BIND_1"/>
    <property type="match status" value="1"/>
</dbReference>
<dbReference type="Pfam" id="PF08463">
    <property type="entry name" value="EcoEI_R_C"/>
    <property type="match status" value="1"/>
</dbReference>
<accession>A0A1Y3CIW7</accession>
<keyword evidence="3" id="KW-0378">Hydrolase</keyword>
<dbReference type="SUPFAM" id="SSF52540">
    <property type="entry name" value="P-loop containing nucleoside triphosphate hydrolases"/>
    <property type="match status" value="2"/>
</dbReference>
<dbReference type="InterPro" id="IPR027417">
    <property type="entry name" value="P-loop_NTPase"/>
</dbReference>
<dbReference type="Proteomes" id="UP000242765">
    <property type="component" value="Unassembled WGS sequence"/>
</dbReference>
<keyword evidence="1" id="KW-0175">Coiled coil</keyword>
<dbReference type="CDD" id="cd18032">
    <property type="entry name" value="DEXHc_RE_I_III_res"/>
    <property type="match status" value="1"/>
</dbReference>
<dbReference type="EMBL" id="NEGB01000004">
    <property type="protein sequence ID" value="OTG65544.1"/>
    <property type="molecule type" value="Genomic_DNA"/>
</dbReference>
<organism evidence="3 4">
    <name type="scientific">Acinetobacter silvestris</name>
    <dbReference type="NCBI Taxonomy" id="1977882"/>
    <lineage>
        <taxon>Bacteria</taxon>
        <taxon>Pseudomonadati</taxon>
        <taxon>Pseudomonadota</taxon>
        <taxon>Gammaproteobacteria</taxon>
        <taxon>Moraxellales</taxon>
        <taxon>Moraxellaceae</taxon>
        <taxon>Acinetobacter</taxon>
    </lineage>
</organism>
<sequence>MSNFQFLESAFPALAETAIGAEKLVYIYPQAALMCARQSLESLVFWLYKYDKKLTQPFDASLHNLINQPKFQEIIPPYILSKMDVIRMAGNNAVHGKKFNSLKTEDAVKTISELFMVYIWFERTYGAVTRDRSQQILFNPNLIPNDNAEQSIKADKEQLQKQTEIFEKQLADKHQALKEQEQKLFELSASLEEREKLLANIDAELALKRQQVEQAKVANNAVLDTYDYNEADTRTYLIDLMLEEAGWDIGNTVKLEVPVTGMPSTSGEGFVDYVLYDANGLPLALVEAKRTTSSPKMGEQQAKLYADCLEQATGQRPVIFYSNGYQTHIWNDVQGGPPRLVQGFYTQAELKRLIERRKNNPDLSSFPINETMVERYYQTTAIKSILAEFQQKKRAGLLIMATGTGKTRTAIALVDVLMRANVVQRVLFLADRNSLVNQATREFAKFFKSGASVFNLIDSKGEIGRINTCTYQTMIGLIDQLNEDGTRKYGTGTFDLIIVDEAHRSVYQKYGEIFKYFDSLLVGLTATPRDEVDRDTYALFGLETGVPTHYYDLDQAIADGFLVPPKAFSVPLKFMREGIKYSELSDEEKEHWENTDWGDQEAPEEVSAAQINKQLFNTDTVDKMLKHLMENGIKVDGGDVLGKTIIFAVNQKHAEFIADRFNLSYPQYDGKFARIITHATKYAQSVIDDFSKKDVAEPQIAISVDMLDTGIDVPEVVNLVFFKAIRSKVKFMQMIGRGTRLCENLFAPESNKSEFYIFDYCSNFEYFEINPKGAMGSTVEPIGQRLFKARLNIMSLLNAPDYKQKNQLNDQQAQALNAVQNDLCEGLRAEVTAMNKDNFIVKTEIEHVERFKTAEAWENLDDLAMGTLREHISRLPNELPKETIEAKLFDMLCYNLELAVLEKNSKALEAYASRVVQIASQLESKSNIPVVAPHLALIQEIQSQDYWVDITLPILESMRKQIRGLVKLIEKTSSTVVYTMLEDELGATTEVNIPIVASGVNIAQYRKRVESFIKANENHITIAKLKKGLQLTPTDLTELERFVFDAQEVESKDKFEQCFGSAISLPQFIRSLVGLDAIAVKEAFSKFLVGTTYNANQIRFVEMIMEHLTKRGVMQSSQLYEPPFSQMHYEGLDGVFNDKDADNIIGVVEAFNQSAVA</sequence>
<dbReference type="InterPro" id="IPR013670">
    <property type="entry name" value="EcoEI_R_C_dom"/>
</dbReference>
<dbReference type="GO" id="GO:0005524">
    <property type="term" value="F:ATP binding"/>
    <property type="evidence" value="ECO:0007669"/>
    <property type="project" value="InterPro"/>
</dbReference>
<comment type="caution">
    <text evidence="3">The sequence shown here is derived from an EMBL/GenBank/DDBJ whole genome shotgun (WGS) entry which is preliminary data.</text>
</comment>
<dbReference type="Pfam" id="PF00271">
    <property type="entry name" value="Helicase_C"/>
    <property type="match status" value="1"/>
</dbReference>
<reference evidence="3 4" key="1">
    <citation type="submission" date="2017-04" db="EMBL/GenBank/DDBJ databases">
        <title>High diversity of culturable Acinetobacter species in natural soil and water ecosystems.</title>
        <authorList>
            <person name="Nemec A."/>
            <person name="Radolfova-Krizova L."/>
        </authorList>
    </citation>
    <scope>NUCLEOTIDE SEQUENCE [LARGE SCALE GENOMIC DNA]</scope>
    <source>
        <strain evidence="3 4">ANC 4999</strain>
    </source>
</reference>
<keyword evidence="3" id="KW-0255">Endonuclease</keyword>
<keyword evidence="4" id="KW-1185">Reference proteome</keyword>
<dbReference type="AlphaFoldDB" id="A0A1Y3CIW7"/>
<dbReference type="InterPro" id="IPR025285">
    <property type="entry name" value="DUF4145"/>
</dbReference>
<dbReference type="InterPro" id="IPR014001">
    <property type="entry name" value="Helicase_ATP-bd"/>
</dbReference>
<keyword evidence="3" id="KW-0540">Nuclease</keyword>
<feature type="coiled-coil region" evidence="1">
    <location>
        <begin position="145"/>
        <end position="218"/>
    </location>
</feature>
<dbReference type="SMART" id="SM00487">
    <property type="entry name" value="DEXDc"/>
    <property type="match status" value="1"/>
</dbReference>
<dbReference type="GO" id="GO:0006304">
    <property type="term" value="P:DNA modification"/>
    <property type="evidence" value="ECO:0007669"/>
    <property type="project" value="InterPro"/>
</dbReference>
<proteinExistence type="predicted"/>
<dbReference type="PANTHER" id="PTHR47396:SF1">
    <property type="entry name" value="ATP-DEPENDENT HELICASE IRC3-RELATED"/>
    <property type="match status" value="1"/>
</dbReference>